<dbReference type="SMART" id="SM00283">
    <property type="entry name" value="MA"/>
    <property type="match status" value="1"/>
</dbReference>
<comment type="subcellular location">
    <subcellularLocation>
        <location evidence="1">Membrane</location>
        <topology evidence="1">Multi-pass membrane protein</topology>
    </subcellularLocation>
</comment>
<feature type="transmembrane region" description="Helical" evidence="8">
    <location>
        <begin position="188"/>
        <end position="209"/>
    </location>
</feature>
<keyword evidence="5 7" id="KW-0807">Transducer</keyword>
<organism evidence="10 11">
    <name type="scientific">Amantichitinum ursilacus</name>
    <dbReference type="NCBI Taxonomy" id="857265"/>
    <lineage>
        <taxon>Bacteria</taxon>
        <taxon>Pseudomonadati</taxon>
        <taxon>Pseudomonadota</taxon>
        <taxon>Betaproteobacteria</taxon>
        <taxon>Neisseriales</taxon>
        <taxon>Chitinibacteraceae</taxon>
        <taxon>Amantichitinum</taxon>
    </lineage>
</organism>
<keyword evidence="11" id="KW-1185">Reference proteome</keyword>
<evidence type="ECO:0000256" key="2">
    <source>
        <dbReference type="ARBA" id="ARBA00022692"/>
    </source>
</evidence>
<dbReference type="Pfam" id="PF00015">
    <property type="entry name" value="MCPsignal"/>
    <property type="match status" value="1"/>
</dbReference>
<evidence type="ECO:0000313" key="10">
    <source>
        <dbReference type="EMBL" id="KPC50662.1"/>
    </source>
</evidence>
<evidence type="ECO:0000256" key="6">
    <source>
        <dbReference type="ARBA" id="ARBA00029447"/>
    </source>
</evidence>
<dbReference type="FunFam" id="1.10.287.950:FF:000001">
    <property type="entry name" value="Methyl-accepting chemotaxis sensory transducer"/>
    <property type="match status" value="1"/>
</dbReference>
<dbReference type="InterPro" id="IPR004089">
    <property type="entry name" value="MCPsignal_dom"/>
</dbReference>
<dbReference type="Pfam" id="PF12729">
    <property type="entry name" value="4HB_MCP_1"/>
    <property type="match status" value="1"/>
</dbReference>
<dbReference type="AlphaFoldDB" id="A0A0N0XJD9"/>
<dbReference type="PANTHER" id="PTHR32089">
    <property type="entry name" value="METHYL-ACCEPTING CHEMOTAXIS PROTEIN MCPB"/>
    <property type="match status" value="1"/>
</dbReference>
<dbReference type="InterPro" id="IPR004090">
    <property type="entry name" value="Chemotax_Me-accpt_rcpt"/>
</dbReference>
<proteinExistence type="inferred from homology"/>
<gene>
    <name evidence="10" type="primary">mcpS_3</name>
    <name evidence="10" type="ORF">WG78_16450</name>
</gene>
<evidence type="ECO:0000256" key="7">
    <source>
        <dbReference type="PROSITE-ProRule" id="PRU00284"/>
    </source>
</evidence>
<dbReference type="EMBL" id="LAQT01000027">
    <property type="protein sequence ID" value="KPC50662.1"/>
    <property type="molecule type" value="Genomic_DNA"/>
</dbReference>
<dbReference type="CDD" id="cd11386">
    <property type="entry name" value="MCP_signal"/>
    <property type="match status" value="1"/>
</dbReference>
<protein>
    <submittedName>
        <fullName evidence="10">Methyl-accepting chemotaxis protein McpS</fullName>
    </submittedName>
</protein>
<dbReference type="GO" id="GO:0016020">
    <property type="term" value="C:membrane"/>
    <property type="evidence" value="ECO:0007669"/>
    <property type="project" value="UniProtKB-SubCell"/>
</dbReference>
<dbReference type="CDD" id="cd19411">
    <property type="entry name" value="MCP2201-like_sensor"/>
    <property type="match status" value="1"/>
</dbReference>
<evidence type="ECO:0000256" key="3">
    <source>
        <dbReference type="ARBA" id="ARBA00022989"/>
    </source>
</evidence>
<evidence type="ECO:0000256" key="5">
    <source>
        <dbReference type="ARBA" id="ARBA00023224"/>
    </source>
</evidence>
<sequence length="541" mass="57102">MPKLQNLATRLYLAFGLVIALLGLNAAIGIYGVTTLTDKVALIKSDSMFKLKVANEWIYYLQETARHTRNLLLYDPSKFQAELDAIAEDQAKRKQAMQTLVPIVKSPAGLAALNAVIAAREAYVPAETHYLELFKAGKQAEAREQLLETMRPLQIKNINALHDFLGVEENYAAQTAQDALVQAAHTRLLLLTLSALSLVVGLGAAAWIVRGVFQQLGGEPAEALAAVHTIAAGDLSQPIRVTRPASLLAEMEVMRRKLSTLVGDLVANAEQLSHHSNGLAGESEQLAQGAALGSDAASRMAAAVEEMTVSIAHISDNTGDAARTVSENGENARTGSAVILDLAQGMTQVSDRIKTASSTVTELGHESESIRSIIGVIGEIADQTNLLALNAAIEAARAGETGRGFAVVADEVRKLAERTAKSTRDISGMINSMQANVNVVVGAMNDSVVEAAAGEGLAQNADQAIRTIEGGSRKVVTLVNDIDVALRENAAVCQNVAKAVEQMAQSTEENSQAAHSVASTAGHLSGIATQLRGLTVQFKVA</sequence>
<dbReference type="Proteomes" id="UP000037939">
    <property type="component" value="Unassembled WGS sequence"/>
</dbReference>
<dbReference type="InterPro" id="IPR024478">
    <property type="entry name" value="HlyB_4HB_MCP"/>
</dbReference>
<feature type="domain" description="Methyl-accepting transducer" evidence="9">
    <location>
        <begin position="268"/>
        <end position="504"/>
    </location>
</feature>
<dbReference type="PANTHER" id="PTHR32089:SF119">
    <property type="entry name" value="METHYL-ACCEPTING CHEMOTAXIS PROTEIN CTPL"/>
    <property type="match status" value="1"/>
</dbReference>
<dbReference type="PROSITE" id="PS50111">
    <property type="entry name" value="CHEMOTAXIS_TRANSDUC_2"/>
    <property type="match status" value="1"/>
</dbReference>
<comment type="caution">
    <text evidence="10">The sequence shown here is derived from an EMBL/GenBank/DDBJ whole genome shotgun (WGS) entry which is preliminary data.</text>
</comment>
<keyword evidence="3 8" id="KW-1133">Transmembrane helix</keyword>
<reference evidence="10 11" key="1">
    <citation type="submission" date="2015-07" db="EMBL/GenBank/DDBJ databases">
        <title>Draft genome sequence of the Amantichitinum ursilacus IGB-41, a new chitin-degrading bacterium.</title>
        <authorList>
            <person name="Kirstahler P."/>
            <person name="Guenther M."/>
            <person name="Grumaz C."/>
            <person name="Rupp S."/>
            <person name="Zibek S."/>
            <person name="Sohn K."/>
        </authorList>
    </citation>
    <scope>NUCLEOTIDE SEQUENCE [LARGE SCALE GENOMIC DNA]</scope>
    <source>
        <strain evidence="10 11">IGB-41</strain>
    </source>
</reference>
<keyword evidence="4 8" id="KW-0472">Membrane</keyword>
<dbReference type="GO" id="GO:0007165">
    <property type="term" value="P:signal transduction"/>
    <property type="evidence" value="ECO:0007669"/>
    <property type="project" value="UniProtKB-KW"/>
</dbReference>
<dbReference type="PRINTS" id="PR00260">
    <property type="entry name" value="CHEMTRNSDUCR"/>
</dbReference>
<dbReference type="Gene3D" id="1.10.287.950">
    <property type="entry name" value="Methyl-accepting chemotaxis protein"/>
    <property type="match status" value="1"/>
</dbReference>
<keyword evidence="2 8" id="KW-0812">Transmembrane</keyword>
<accession>A0A0N0XJD9</accession>
<comment type="similarity">
    <text evidence="6">Belongs to the methyl-accepting chemotaxis (MCP) protein family.</text>
</comment>
<dbReference type="GO" id="GO:0004888">
    <property type="term" value="F:transmembrane signaling receptor activity"/>
    <property type="evidence" value="ECO:0007669"/>
    <property type="project" value="InterPro"/>
</dbReference>
<evidence type="ECO:0000313" key="11">
    <source>
        <dbReference type="Proteomes" id="UP000037939"/>
    </source>
</evidence>
<evidence type="ECO:0000259" key="9">
    <source>
        <dbReference type="PROSITE" id="PS50111"/>
    </source>
</evidence>
<dbReference type="RefSeq" id="WP_053938900.1">
    <property type="nucleotide sequence ID" value="NZ_LAQT01000027.1"/>
</dbReference>
<evidence type="ECO:0000256" key="8">
    <source>
        <dbReference type="SAM" id="Phobius"/>
    </source>
</evidence>
<dbReference type="SUPFAM" id="SSF58104">
    <property type="entry name" value="Methyl-accepting chemotaxis protein (MCP) signaling domain"/>
    <property type="match status" value="1"/>
</dbReference>
<feature type="transmembrane region" description="Helical" evidence="8">
    <location>
        <begin position="12"/>
        <end position="34"/>
    </location>
</feature>
<dbReference type="STRING" id="857265.WG78_16450"/>
<dbReference type="GO" id="GO:0006935">
    <property type="term" value="P:chemotaxis"/>
    <property type="evidence" value="ECO:0007669"/>
    <property type="project" value="InterPro"/>
</dbReference>
<evidence type="ECO:0000256" key="4">
    <source>
        <dbReference type="ARBA" id="ARBA00023136"/>
    </source>
</evidence>
<evidence type="ECO:0000256" key="1">
    <source>
        <dbReference type="ARBA" id="ARBA00004141"/>
    </source>
</evidence>
<name>A0A0N0XJD9_9NEIS</name>
<dbReference type="InterPro" id="IPR047347">
    <property type="entry name" value="YvaQ-like_sensor"/>
</dbReference>